<dbReference type="GO" id="GO:0005694">
    <property type="term" value="C:chromosome"/>
    <property type="evidence" value="ECO:0007669"/>
    <property type="project" value="TreeGrafter"/>
</dbReference>
<dbReference type="GO" id="GO:0007059">
    <property type="term" value="P:chromosome segregation"/>
    <property type="evidence" value="ECO:0007669"/>
    <property type="project" value="UniProtKB-KW"/>
</dbReference>
<dbReference type="SUPFAM" id="SSF110849">
    <property type="entry name" value="ParB/Sulfiredoxin"/>
    <property type="match status" value="1"/>
</dbReference>
<dbReference type="InterPro" id="IPR050336">
    <property type="entry name" value="Chromosome_partition/occlusion"/>
</dbReference>
<evidence type="ECO:0000259" key="4">
    <source>
        <dbReference type="SMART" id="SM00470"/>
    </source>
</evidence>
<dbReference type="PATRIC" id="fig|1619000.3.peg.1014"/>
<accession>A0A0G1JAL1</accession>
<comment type="similarity">
    <text evidence="1">Belongs to the ParB family.</text>
</comment>
<dbReference type="SMART" id="SM00470">
    <property type="entry name" value="ParB"/>
    <property type="match status" value="1"/>
</dbReference>
<dbReference type="Pfam" id="PF02195">
    <property type="entry name" value="ParB_N"/>
    <property type="match status" value="1"/>
</dbReference>
<reference evidence="5 6" key="1">
    <citation type="journal article" date="2015" name="Nature">
        <title>rRNA introns, odd ribosomes, and small enigmatic genomes across a large radiation of phyla.</title>
        <authorList>
            <person name="Brown C.T."/>
            <person name="Hug L.A."/>
            <person name="Thomas B.C."/>
            <person name="Sharon I."/>
            <person name="Castelle C.J."/>
            <person name="Singh A."/>
            <person name="Wilkins M.J."/>
            <person name="Williams K.H."/>
            <person name="Banfield J.F."/>
        </authorList>
    </citation>
    <scope>NUCLEOTIDE SEQUENCE [LARGE SCALE GENOMIC DNA]</scope>
</reference>
<dbReference type="Gene3D" id="1.10.10.730">
    <property type="entry name" value="KorB DNA-binding domain"/>
    <property type="match status" value="1"/>
</dbReference>
<dbReference type="GO" id="GO:0003677">
    <property type="term" value="F:DNA binding"/>
    <property type="evidence" value="ECO:0007669"/>
    <property type="project" value="UniProtKB-KW"/>
</dbReference>
<dbReference type="InterPro" id="IPR041468">
    <property type="entry name" value="HTH_ParB/Spo0J"/>
</dbReference>
<name>A0A0G1JAL1_9BACT</name>
<dbReference type="GO" id="GO:0045881">
    <property type="term" value="P:positive regulation of sporulation resulting in formation of a cellular spore"/>
    <property type="evidence" value="ECO:0007669"/>
    <property type="project" value="TreeGrafter"/>
</dbReference>
<dbReference type="InterPro" id="IPR036086">
    <property type="entry name" value="ParB/Sulfiredoxin_sf"/>
</dbReference>
<keyword evidence="2" id="KW-0159">Chromosome partition</keyword>
<dbReference type="InterPro" id="IPR003115">
    <property type="entry name" value="ParB_N"/>
</dbReference>
<dbReference type="Proteomes" id="UP000034154">
    <property type="component" value="Unassembled WGS sequence"/>
</dbReference>
<evidence type="ECO:0000256" key="2">
    <source>
        <dbReference type="ARBA" id="ARBA00022829"/>
    </source>
</evidence>
<evidence type="ECO:0000256" key="1">
    <source>
        <dbReference type="ARBA" id="ARBA00006295"/>
    </source>
</evidence>
<sequence length="168" mass="18599">MTNIKPVLGRGLGSLIPTKKVSEVVASVVGRQEIVEVPPENIVPNPHQPRRHFAAADLEDLISSIQEHGILQPLVVTKSVGDNKYELIAGERRWRASKALGFKTVPVIVRDASKQQKLEWALIENLQRADLNPLEEALAYRDLIDEFSLTQEQAAVRVGKSRPVVANT</sequence>
<dbReference type="CDD" id="cd16393">
    <property type="entry name" value="SPO0J_N"/>
    <property type="match status" value="1"/>
</dbReference>
<dbReference type="AlphaFoldDB" id="A0A0G1JAL1"/>
<dbReference type="EMBL" id="LCJB01000081">
    <property type="protein sequence ID" value="KKT68320.1"/>
    <property type="molecule type" value="Genomic_DNA"/>
</dbReference>
<dbReference type="Gene3D" id="3.90.1530.10">
    <property type="entry name" value="Conserved hypothetical protein from pyrococcus furiosus pfu- 392566-001, ParB domain"/>
    <property type="match status" value="1"/>
</dbReference>
<feature type="non-terminal residue" evidence="5">
    <location>
        <position position="168"/>
    </location>
</feature>
<protein>
    <submittedName>
        <fullName evidence="5">Chromosome partitioning protein ParB</fullName>
    </submittedName>
</protein>
<gene>
    <name evidence="5" type="ORF">UW63_C0081G0001</name>
</gene>
<dbReference type="Pfam" id="PF17762">
    <property type="entry name" value="HTH_ParB"/>
    <property type="match status" value="1"/>
</dbReference>
<dbReference type="NCBIfam" id="TIGR00180">
    <property type="entry name" value="parB_part"/>
    <property type="match status" value="1"/>
</dbReference>
<proteinExistence type="inferred from homology"/>
<comment type="caution">
    <text evidence="5">The sequence shown here is derived from an EMBL/GenBank/DDBJ whole genome shotgun (WGS) entry which is preliminary data.</text>
</comment>
<keyword evidence="3" id="KW-0238">DNA-binding</keyword>
<dbReference type="InterPro" id="IPR042075">
    <property type="entry name" value="KorB_DNA-db"/>
</dbReference>
<dbReference type="FunFam" id="3.90.1530.30:FF:000001">
    <property type="entry name" value="Chromosome partitioning protein ParB"/>
    <property type="match status" value="1"/>
</dbReference>
<dbReference type="InterPro" id="IPR004437">
    <property type="entry name" value="ParB/RepB/Spo0J"/>
</dbReference>
<dbReference type="PANTHER" id="PTHR33375:SF1">
    <property type="entry name" value="CHROMOSOME-PARTITIONING PROTEIN PARB-RELATED"/>
    <property type="match status" value="1"/>
</dbReference>
<evidence type="ECO:0000256" key="3">
    <source>
        <dbReference type="ARBA" id="ARBA00023125"/>
    </source>
</evidence>
<evidence type="ECO:0000313" key="6">
    <source>
        <dbReference type="Proteomes" id="UP000034154"/>
    </source>
</evidence>
<evidence type="ECO:0000313" key="5">
    <source>
        <dbReference type="EMBL" id="KKT68320.1"/>
    </source>
</evidence>
<feature type="domain" description="ParB-like N-terminal" evidence="4">
    <location>
        <begin position="35"/>
        <end position="126"/>
    </location>
</feature>
<organism evidence="5 6">
    <name type="scientific">Candidatus Uhrbacteria bacterium GW2011_GWF2_44_350</name>
    <dbReference type="NCBI Taxonomy" id="1619000"/>
    <lineage>
        <taxon>Bacteria</taxon>
        <taxon>Candidatus Uhriibacteriota</taxon>
    </lineage>
</organism>
<dbReference type="PANTHER" id="PTHR33375">
    <property type="entry name" value="CHROMOSOME-PARTITIONING PROTEIN PARB-RELATED"/>
    <property type="match status" value="1"/>
</dbReference>